<evidence type="ECO:0000313" key="17">
    <source>
        <dbReference type="Proteomes" id="UP001141806"/>
    </source>
</evidence>
<feature type="compositionally biased region" description="Polar residues" evidence="13">
    <location>
        <begin position="316"/>
        <end position="344"/>
    </location>
</feature>
<keyword evidence="17" id="KW-1185">Reference proteome</keyword>
<keyword evidence="7" id="KW-0805">Transcription regulation</keyword>
<dbReference type="FunFam" id="1.10.20.10:FF:000011">
    <property type="entry name" value="Transcription initiation factor TFIID subunit 12"/>
    <property type="match status" value="1"/>
</dbReference>
<dbReference type="GO" id="GO:0005669">
    <property type="term" value="C:transcription factor TFIID complex"/>
    <property type="evidence" value="ECO:0007669"/>
    <property type="project" value="InterPro"/>
</dbReference>
<dbReference type="GO" id="GO:0005829">
    <property type="term" value="C:cytosol"/>
    <property type="evidence" value="ECO:0007669"/>
    <property type="project" value="TreeGrafter"/>
</dbReference>
<dbReference type="Pfam" id="PF01156">
    <property type="entry name" value="IU_nuc_hydro"/>
    <property type="match status" value="1"/>
</dbReference>
<keyword evidence="5" id="KW-0963">Cytoplasm</keyword>
<dbReference type="GO" id="GO:0045437">
    <property type="term" value="F:uridine nucleosidase activity"/>
    <property type="evidence" value="ECO:0007669"/>
    <property type="project" value="UniProtKB-EC"/>
</dbReference>
<dbReference type="Pfam" id="PF03847">
    <property type="entry name" value="TFIID_20kDa"/>
    <property type="match status" value="1"/>
</dbReference>
<evidence type="ECO:0000259" key="14">
    <source>
        <dbReference type="Pfam" id="PF01156"/>
    </source>
</evidence>
<dbReference type="GO" id="GO:0006352">
    <property type="term" value="P:DNA-templated transcription initiation"/>
    <property type="evidence" value="ECO:0007669"/>
    <property type="project" value="InterPro"/>
</dbReference>
<gene>
    <name evidence="16" type="ORF">NE237_003613</name>
</gene>
<dbReference type="GO" id="GO:0046982">
    <property type="term" value="F:protein heterodimerization activity"/>
    <property type="evidence" value="ECO:0007669"/>
    <property type="project" value="InterPro"/>
</dbReference>
<evidence type="ECO:0000256" key="12">
    <source>
        <dbReference type="ARBA" id="ARBA00066757"/>
    </source>
</evidence>
<evidence type="ECO:0000256" key="8">
    <source>
        <dbReference type="ARBA" id="ARBA00023163"/>
    </source>
</evidence>
<feature type="compositionally biased region" description="Low complexity" evidence="13">
    <location>
        <begin position="99"/>
        <end position="110"/>
    </location>
</feature>
<feature type="compositionally biased region" description="Pro residues" evidence="13">
    <location>
        <begin position="87"/>
        <end position="98"/>
    </location>
</feature>
<dbReference type="Proteomes" id="UP001141806">
    <property type="component" value="Unassembled WGS sequence"/>
</dbReference>
<comment type="caution">
    <text evidence="16">The sequence shown here is derived from an EMBL/GenBank/DDBJ whole genome shotgun (WGS) entry which is preliminary data.</text>
</comment>
<evidence type="ECO:0000313" key="16">
    <source>
        <dbReference type="EMBL" id="KAJ4970514.1"/>
    </source>
</evidence>
<dbReference type="Gene3D" id="1.10.20.10">
    <property type="entry name" value="Histone, subunit A"/>
    <property type="match status" value="1"/>
</dbReference>
<feature type="compositionally biased region" description="Low complexity" evidence="13">
    <location>
        <begin position="304"/>
        <end position="315"/>
    </location>
</feature>
<comment type="similarity">
    <text evidence="3">Belongs to the TAF12 family.</text>
</comment>
<dbReference type="InterPro" id="IPR009072">
    <property type="entry name" value="Histone-fold"/>
</dbReference>
<evidence type="ECO:0000256" key="13">
    <source>
        <dbReference type="SAM" id="MobiDB-lite"/>
    </source>
</evidence>
<feature type="compositionally biased region" description="Low complexity" evidence="13">
    <location>
        <begin position="117"/>
        <end position="130"/>
    </location>
</feature>
<keyword evidence="10" id="KW-0326">Glycosidase</keyword>
<dbReference type="InterPro" id="IPR003228">
    <property type="entry name" value="TFIID_TAF12_dom"/>
</dbReference>
<feature type="compositionally biased region" description="Polar residues" evidence="13">
    <location>
        <begin position="352"/>
        <end position="367"/>
    </location>
</feature>
<keyword evidence="8" id="KW-0804">Transcription</keyword>
<evidence type="ECO:0000256" key="5">
    <source>
        <dbReference type="ARBA" id="ARBA00022490"/>
    </source>
</evidence>
<keyword evidence="6" id="KW-0378">Hydrolase</keyword>
<evidence type="ECO:0000256" key="10">
    <source>
        <dbReference type="ARBA" id="ARBA00023295"/>
    </source>
</evidence>
<dbReference type="InterPro" id="IPR023186">
    <property type="entry name" value="IUNH"/>
</dbReference>
<accession>A0A9Q0QSW8</accession>
<feature type="compositionally biased region" description="Polar residues" evidence="13">
    <location>
        <begin position="412"/>
        <end position="446"/>
    </location>
</feature>
<dbReference type="Gene3D" id="3.90.245.10">
    <property type="entry name" value="Ribonucleoside hydrolase-like"/>
    <property type="match status" value="1"/>
</dbReference>
<dbReference type="CDD" id="cd07981">
    <property type="entry name" value="HFD_TAF12"/>
    <property type="match status" value="1"/>
</dbReference>
<dbReference type="PANTHER" id="PTHR12304">
    <property type="entry name" value="INOSINE-URIDINE PREFERRING NUCLEOSIDE HYDROLASE"/>
    <property type="match status" value="1"/>
</dbReference>
<feature type="region of interest" description="Disordered" evidence="13">
    <location>
        <begin position="249"/>
        <end position="446"/>
    </location>
</feature>
<dbReference type="InterPro" id="IPR001910">
    <property type="entry name" value="Inosine/uridine_hydrolase_dom"/>
</dbReference>
<dbReference type="EC" id="3.2.2.3" evidence="12"/>
<evidence type="ECO:0000256" key="4">
    <source>
        <dbReference type="ARBA" id="ARBA00009176"/>
    </source>
</evidence>
<dbReference type="SUPFAM" id="SSF53590">
    <property type="entry name" value="Nucleoside hydrolase"/>
    <property type="match status" value="1"/>
</dbReference>
<dbReference type="OrthoDB" id="432381at2759"/>
<evidence type="ECO:0000256" key="11">
    <source>
        <dbReference type="ARBA" id="ARBA00051638"/>
    </source>
</evidence>
<dbReference type="CDD" id="cd02650">
    <property type="entry name" value="nuc_hydro_CaPnhB"/>
    <property type="match status" value="1"/>
</dbReference>
<comment type="catalytic activity">
    <reaction evidence="11">
        <text>uridine + H2O = D-ribose + uracil</text>
        <dbReference type="Rhea" id="RHEA:15577"/>
        <dbReference type="ChEBI" id="CHEBI:15377"/>
        <dbReference type="ChEBI" id="CHEBI:16704"/>
        <dbReference type="ChEBI" id="CHEBI:17568"/>
        <dbReference type="ChEBI" id="CHEBI:47013"/>
        <dbReference type="EC" id="3.2.2.3"/>
    </reaction>
</comment>
<dbReference type="EMBL" id="JAMYWD010000005">
    <property type="protein sequence ID" value="KAJ4970514.1"/>
    <property type="molecule type" value="Genomic_DNA"/>
</dbReference>
<evidence type="ECO:0000256" key="6">
    <source>
        <dbReference type="ARBA" id="ARBA00022801"/>
    </source>
</evidence>
<evidence type="ECO:0000256" key="9">
    <source>
        <dbReference type="ARBA" id="ARBA00023242"/>
    </source>
</evidence>
<feature type="region of interest" description="Disordered" evidence="13">
    <location>
        <begin position="1"/>
        <end position="189"/>
    </location>
</feature>
<feature type="compositionally biased region" description="Low complexity" evidence="13">
    <location>
        <begin position="373"/>
        <end position="395"/>
    </location>
</feature>
<name>A0A9Q0QSW8_9MAGN</name>
<feature type="compositionally biased region" description="Low complexity" evidence="13">
    <location>
        <begin position="154"/>
        <end position="183"/>
    </location>
</feature>
<evidence type="ECO:0000259" key="15">
    <source>
        <dbReference type="Pfam" id="PF03847"/>
    </source>
</evidence>
<reference evidence="16" key="1">
    <citation type="journal article" date="2023" name="Plant J.">
        <title>The genome of the king protea, Protea cynaroides.</title>
        <authorList>
            <person name="Chang J."/>
            <person name="Duong T.A."/>
            <person name="Schoeman C."/>
            <person name="Ma X."/>
            <person name="Roodt D."/>
            <person name="Barker N."/>
            <person name="Li Z."/>
            <person name="Van de Peer Y."/>
            <person name="Mizrachi E."/>
        </authorList>
    </citation>
    <scope>NUCLEOTIDE SEQUENCE</scope>
    <source>
        <tissue evidence="16">Young leaves</tissue>
    </source>
</reference>
<feature type="compositionally biased region" description="Low complexity" evidence="13">
    <location>
        <begin position="270"/>
        <end position="293"/>
    </location>
</feature>
<feature type="domain" description="Transcription initiation factor TFIID subunit 12" evidence="15">
    <location>
        <begin position="462"/>
        <end position="529"/>
    </location>
</feature>
<dbReference type="AlphaFoldDB" id="A0A9Q0QSW8"/>
<feature type="compositionally biased region" description="Low complexity" evidence="13">
    <location>
        <begin position="17"/>
        <end position="86"/>
    </location>
</feature>
<evidence type="ECO:0000256" key="1">
    <source>
        <dbReference type="ARBA" id="ARBA00004123"/>
    </source>
</evidence>
<dbReference type="GO" id="GO:0042454">
    <property type="term" value="P:ribonucleoside catabolic process"/>
    <property type="evidence" value="ECO:0007669"/>
    <property type="project" value="UniProtKB-ARBA"/>
</dbReference>
<protein>
    <recommendedName>
        <fullName evidence="12">uridine nucleosidase</fullName>
        <ecNumber evidence="12">3.2.2.3</ecNumber>
    </recommendedName>
</protein>
<proteinExistence type="inferred from homology"/>
<dbReference type="SUPFAM" id="SSF47113">
    <property type="entry name" value="Histone-fold"/>
    <property type="match status" value="1"/>
</dbReference>
<keyword evidence="9" id="KW-0539">Nucleus</keyword>
<sequence>MEKAATAPQPTEPTPPSISTAPASSFAIASGTETVLSTSSNLNPSTNPNQNTQPSISLQPQPQPQAQQQQQPQLQPQSQQQQQALPQPQPQPQPPQPQPQQQQQPQSQQSLPPPQPQQNLQQQTNYQQPQIRPPGAHLNRLRPHSPYQHFPQHLPSLTSSTTSSPLPPSLSSAASPSISTPPIHRGGIAIGVPAHHARPQQSTSYSSFSTSFNQPFTGLPLGSVNVTDAGTSTTNATTVRPTMQGVQGIGMVGLHGSGPQLRPGGVSGHPQQRPVQSSIRSQSPSSSQSLASQKFQGHSLLRVSSMGSPGSPSLSTPQNSQNPSQPWMSAGQQGKQTHPSSLPSPSYRPQMKPQSLQQRSHIPQQQHHPLPMASHQQQMTSAQQQQQASPSQQSQEHYGQQYPPPRVPQSLVPHQQQVTRGQGSGSLKSPSLASNQPTNAQSGPQNIAASADAGEYGNQILSKRSIHELVSQIDPSERLDAEVEDVLVEIADEFVESITTFACSLAKHRKSTTLEAKDVLLHLERNWNIALPGFGGDEIKSYKKPFAADIHKERLAAIKKSIVGVEAVNTKSSVGQAAGNLKGHAAKAPVSVLKLDLCRGVEGNDPDGMARGARILRYYHSEMECVTSNSHDIADTKPEKIIIDTDPGIDDSIAILMAFQTPEVEILGLTTIFGNVSTEGATRNALLLCDIAGRPDIPVAEGSSEPLKGGKPHVADFVHGSNGLGNIFIPPSKEKKIEKSASEFLVDKVSEYPGEVSILALGPLTNLALAIKRDSSFASKVKRLVVLGGAFFALGNVTPGAEANIYGDPEAADIVFTSGANIVVVGINITTQVKLKDEDLSELRDSQGRHCQFLGELCKFYRDWHVESDGVYGIFPHDPVCFAALVRPDLFTFKKGVVRVETQGICVGHTIMDQGLKKWNTSNPWSGYAPVSVAWMINVEGVVMYIKEQLMKP</sequence>
<organism evidence="16 17">
    <name type="scientific">Protea cynaroides</name>
    <dbReference type="NCBI Taxonomy" id="273540"/>
    <lineage>
        <taxon>Eukaryota</taxon>
        <taxon>Viridiplantae</taxon>
        <taxon>Streptophyta</taxon>
        <taxon>Embryophyta</taxon>
        <taxon>Tracheophyta</taxon>
        <taxon>Spermatophyta</taxon>
        <taxon>Magnoliopsida</taxon>
        <taxon>Proteales</taxon>
        <taxon>Proteaceae</taxon>
        <taxon>Protea</taxon>
    </lineage>
</organism>
<evidence type="ECO:0000256" key="2">
    <source>
        <dbReference type="ARBA" id="ARBA00004496"/>
    </source>
</evidence>
<dbReference type="GO" id="GO:0047724">
    <property type="term" value="F:inosine nucleosidase activity"/>
    <property type="evidence" value="ECO:0007669"/>
    <property type="project" value="UniProtKB-ARBA"/>
</dbReference>
<dbReference type="GO" id="GO:0006152">
    <property type="term" value="P:purine nucleoside catabolic process"/>
    <property type="evidence" value="ECO:0007669"/>
    <property type="project" value="UniProtKB-ARBA"/>
</dbReference>
<dbReference type="PANTHER" id="PTHR12304:SF1">
    <property type="entry name" value="URIDINE NUCLEOSIDASE 1"/>
    <property type="match status" value="1"/>
</dbReference>
<dbReference type="InterPro" id="IPR036452">
    <property type="entry name" value="Ribo_hydro-like"/>
</dbReference>
<dbReference type="FunFam" id="3.90.245.10:FF:000004">
    <property type="entry name" value="Probable uridine nucleosidase 1"/>
    <property type="match status" value="1"/>
</dbReference>
<evidence type="ECO:0000256" key="3">
    <source>
        <dbReference type="ARBA" id="ARBA00007530"/>
    </source>
</evidence>
<comment type="subcellular location">
    <subcellularLocation>
        <location evidence="2">Cytoplasm</location>
    </subcellularLocation>
    <subcellularLocation>
        <location evidence="1">Nucleus</location>
    </subcellularLocation>
</comment>
<evidence type="ECO:0000256" key="7">
    <source>
        <dbReference type="ARBA" id="ARBA00023015"/>
    </source>
</evidence>
<comment type="similarity">
    <text evidence="4">Belongs to the IUNH family.</text>
</comment>
<feature type="domain" description="Inosine/uridine-preferring nucleoside hydrolase" evidence="14">
    <location>
        <begin position="641"/>
        <end position="941"/>
    </location>
</feature>